<reference evidence="1" key="1">
    <citation type="submission" date="2025-02" db="EMBL/GenBank/DDBJ databases">
        <title>Complete genome sequences of 52 Bacillus and Priestia strains isolated from West-African fermentations and 26 reference strains from the DSMZ collection.</title>
        <authorList>
            <person name="Wiedenbein E.S."/>
            <person name="Canoy T.S."/>
            <person name="Hui Y."/>
            <person name="Parkouda C."/>
            <person name="Dawende C."/>
            <person name="Ametefe E."/>
            <person name="Jespersen L."/>
            <person name="Nielsen D.S."/>
        </authorList>
    </citation>
    <scope>NUCLEOTIDE SEQUENCE</scope>
    <source>
        <strain evidence="1">PRO122</strain>
    </source>
</reference>
<protein>
    <submittedName>
        <fullName evidence="1">Uncharacterized protein</fullName>
    </submittedName>
</protein>
<dbReference type="EMBL" id="CP121756">
    <property type="protein sequence ID" value="WGE07057.2"/>
    <property type="molecule type" value="Genomic_DNA"/>
</dbReference>
<dbReference type="Proteomes" id="UP001217185">
    <property type="component" value="Chromosome"/>
</dbReference>
<name>A0AC61YWW1_BACIU</name>
<accession>A0AC61YWW1</accession>
<proteinExistence type="predicted"/>
<sequence length="543" mass="65028">MTKHGFKNVKLLATYSECYQRFPKSEKEIQDSFKKLPFLQTCFFLSRMSALSNEKLEEEEGFIKSIYFSELLKYNPDIEDTSKIYFRKSLMDNQLFTQRGILQMYKYLFAHGDYLNRQTISEVDFFRKIVAIALRINDTLSSFNNEKEIIADVFTNGVFSSKDSFKDALARTHYVYTVISQDKEQYYSKDFLDIGSDFKKKYGYSIKDYIAAWFCLILYFDKNNRIDWANNAEYYKSTKFYPALKKILSEEAQDIHMYKEFCENSITKTKVWDSSEFISKPFIFINENKDFIPVSVYLMKKEFFNRLFYKVRDVYPKKDTRFLSFFGKPYEIYAQNLLEESINHVLNYQYSKSFRYGPKRCNESPDIMLRFNDRLLVIEVKSFRLSYNTVFNSTVTTVEEDIEKLVIEPLFQATQRVKEMYEYEVDFVANVKEIDFIVIGNGSIPKINSHKEMIKQRIESHFGTLSAEVKSYNYFNINEFEYFCRLLERRKPFFRALERYSGDTELFENFFNFLKHNSYSLKRPKILDRLFNTAIEDIKKTYF</sequence>
<gene>
    <name evidence="1" type="ORF">P5658_18285</name>
</gene>
<organism evidence="1 2">
    <name type="scientific">Bacillus subtilis</name>
    <dbReference type="NCBI Taxonomy" id="1423"/>
    <lineage>
        <taxon>Bacteria</taxon>
        <taxon>Bacillati</taxon>
        <taxon>Bacillota</taxon>
        <taxon>Bacilli</taxon>
        <taxon>Bacillales</taxon>
        <taxon>Bacillaceae</taxon>
        <taxon>Bacillus</taxon>
    </lineage>
</organism>
<evidence type="ECO:0000313" key="1">
    <source>
        <dbReference type="EMBL" id="WGE07057.2"/>
    </source>
</evidence>
<evidence type="ECO:0000313" key="2">
    <source>
        <dbReference type="Proteomes" id="UP001217185"/>
    </source>
</evidence>